<gene>
    <name evidence="1" type="ORF">ACJMK2_028845</name>
</gene>
<dbReference type="AlphaFoldDB" id="A0ABD3XCC3"/>
<evidence type="ECO:0000313" key="2">
    <source>
        <dbReference type="Proteomes" id="UP001634394"/>
    </source>
</evidence>
<accession>A0ABD3XCC3</accession>
<protein>
    <submittedName>
        <fullName evidence="1">Uncharacterized protein</fullName>
    </submittedName>
</protein>
<name>A0ABD3XCC3_SINWO</name>
<proteinExistence type="predicted"/>
<sequence length="234" mass="26525">MLRTNVSRSNSLGNYDTPFELDNVEGVHSCEEIRAPQSRELNLFPNIDTAKATVQGYDHITFEKMPPKGINNYDMMIARVDFLSFDSTYSHIHPETFSSERFRPIGYSHISFDNAGTGEQPIVRVDTIRESRQTDGYSHIEFESKPSASITNPIRMSEPTIIGNYSYATIQSTNDTQGSIGSSRLRETVLDRDSSSHVDFNGKQSRADDMTIRIEKDTENYNYAKVNLNKKSKC</sequence>
<dbReference type="EMBL" id="JBJQND010000003">
    <property type="protein sequence ID" value="KAL3882508.1"/>
    <property type="molecule type" value="Genomic_DNA"/>
</dbReference>
<organism evidence="1 2">
    <name type="scientific">Sinanodonta woodiana</name>
    <name type="common">Chinese pond mussel</name>
    <name type="synonym">Anodonta woodiana</name>
    <dbReference type="NCBI Taxonomy" id="1069815"/>
    <lineage>
        <taxon>Eukaryota</taxon>
        <taxon>Metazoa</taxon>
        <taxon>Spiralia</taxon>
        <taxon>Lophotrochozoa</taxon>
        <taxon>Mollusca</taxon>
        <taxon>Bivalvia</taxon>
        <taxon>Autobranchia</taxon>
        <taxon>Heteroconchia</taxon>
        <taxon>Palaeoheterodonta</taxon>
        <taxon>Unionida</taxon>
        <taxon>Unionoidea</taxon>
        <taxon>Unionidae</taxon>
        <taxon>Unioninae</taxon>
        <taxon>Sinanodonta</taxon>
    </lineage>
</organism>
<dbReference type="Proteomes" id="UP001634394">
    <property type="component" value="Unassembled WGS sequence"/>
</dbReference>
<comment type="caution">
    <text evidence="1">The sequence shown here is derived from an EMBL/GenBank/DDBJ whole genome shotgun (WGS) entry which is preliminary data.</text>
</comment>
<reference evidence="1 2" key="1">
    <citation type="submission" date="2024-11" db="EMBL/GenBank/DDBJ databases">
        <title>Chromosome-level genome assembly of the freshwater bivalve Anodonta woodiana.</title>
        <authorList>
            <person name="Chen X."/>
        </authorList>
    </citation>
    <scope>NUCLEOTIDE SEQUENCE [LARGE SCALE GENOMIC DNA]</scope>
    <source>
        <strain evidence="1">MN2024</strain>
        <tissue evidence="1">Gills</tissue>
    </source>
</reference>
<evidence type="ECO:0000313" key="1">
    <source>
        <dbReference type="EMBL" id="KAL3882508.1"/>
    </source>
</evidence>
<keyword evidence="2" id="KW-1185">Reference proteome</keyword>